<dbReference type="EMBL" id="BDGJ01000197">
    <property type="protein sequence ID" value="GAW94047.1"/>
    <property type="molecule type" value="Genomic_DNA"/>
</dbReference>
<proteinExistence type="predicted"/>
<reference evidence="2" key="1">
    <citation type="journal article" date="2017" name="Appl. Environ. Microbiol.">
        <title>Genomic Analysis of Calderihabitans maritimus KKC1, a Thermophilic, Hydrogenogenic, Carboxydotrophic Bacterium Isolated from Marine Sediment.</title>
        <authorList>
            <person name="Omae K."/>
            <person name="Yoneda Y."/>
            <person name="Fukuyama Y."/>
            <person name="Yoshida T."/>
            <person name="Sako Y."/>
        </authorList>
    </citation>
    <scope>NUCLEOTIDE SEQUENCE [LARGE SCALE GENOMIC DNA]</scope>
    <source>
        <strain evidence="2">KKC1</strain>
    </source>
</reference>
<evidence type="ECO:0000313" key="2">
    <source>
        <dbReference type="Proteomes" id="UP000197032"/>
    </source>
</evidence>
<name>A0A1Z5HXF3_9FIRM</name>
<dbReference type="AlphaFoldDB" id="A0A1Z5HXF3"/>
<keyword evidence="2" id="KW-1185">Reference proteome</keyword>
<dbReference type="PROSITE" id="PS51257">
    <property type="entry name" value="PROKAR_LIPOPROTEIN"/>
    <property type="match status" value="1"/>
</dbReference>
<protein>
    <submittedName>
        <fullName evidence="1">Uncharacterized protein</fullName>
    </submittedName>
</protein>
<gene>
    <name evidence="1" type="ORF">KKC1_31660</name>
</gene>
<sequence>MRISSTPIPLSSGAATWRNSTRFSFPGSLTGSCPTLV</sequence>
<evidence type="ECO:0000313" key="1">
    <source>
        <dbReference type="EMBL" id="GAW94047.1"/>
    </source>
</evidence>
<dbReference type="Proteomes" id="UP000197032">
    <property type="component" value="Unassembled WGS sequence"/>
</dbReference>
<organism evidence="1 2">
    <name type="scientific">Calderihabitans maritimus</name>
    <dbReference type="NCBI Taxonomy" id="1246530"/>
    <lineage>
        <taxon>Bacteria</taxon>
        <taxon>Bacillati</taxon>
        <taxon>Bacillota</taxon>
        <taxon>Clostridia</taxon>
        <taxon>Neomoorellales</taxon>
        <taxon>Calderihabitantaceae</taxon>
        <taxon>Calderihabitans</taxon>
    </lineage>
</organism>
<accession>A0A1Z5HXF3</accession>
<comment type="caution">
    <text evidence="1">The sequence shown here is derived from an EMBL/GenBank/DDBJ whole genome shotgun (WGS) entry which is preliminary data.</text>
</comment>